<feature type="chain" id="PRO_5025474643" description="Secreted protein" evidence="2">
    <location>
        <begin position="30"/>
        <end position="132"/>
    </location>
</feature>
<evidence type="ECO:0008006" key="5">
    <source>
        <dbReference type="Google" id="ProtNLM"/>
    </source>
</evidence>
<reference evidence="3" key="1">
    <citation type="journal article" date="2020" name="Stud. Mycol.">
        <title>101 Dothideomycetes genomes: a test case for predicting lifestyles and emergence of pathogens.</title>
        <authorList>
            <person name="Haridas S."/>
            <person name="Albert R."/>
            <person name="Binder M."/>
            <person name="Bloem J."/>
            <person name="Labutti K."/>
            <person name="Salamov A."/>
            <person name="Andreopoulos B."/>
            <person name="Baker S."/>
            <person name="Barry K."/>
            <person name="Bills G."/>
            <person name="Bluhm B."/>
            <person name="Cannon C."/>
            <person name="Castanera R."/>
            <person name="Culley D."/>
            <person name="Daum C."/>
            <person name="Ezra D."/>
            <person name="Gonzalez J."/>
            <person name="Henrissat B."/>
            <person name="Kuo A."/>
            <person name="Liang C."/>
            <person name="Lipzen A."/>
            <person name="Lutzoni F."/>
            <person name="Magnuson J."/>
            <person name="Mondo S."/>
            <person name="Nolan M."/>
            <person name="Ohm R."/>
            <person name="Pangilinan J."/>
            <person name="Park H.-J."/>
            <person name="Ramirez L."/>
            <person name="Alfaro M."/>
            <person name="Sun H."/>
            <person name="Tritt A."/>
            <person name="Yoshinaga Y."/>
            <person name="Zwiers L.-H."/>
            <person name="Turgeon B."/>
            <person name="Goodwin S."/>
            <person name="Spatafora J."/>
            <person name="Crous P."/>
            <person name="Grigoriev I."/>
        </authorList>
    </citation>
    <scope>NUCLEOTIDE SEQUENCE</scope>
    <source>
        <strain evidence="3">CBS 675.92</strain>
    </source>
</reference>
<accession>A0A6A5TQJ4</accession>
<feature type="region of interest" description="Disordered" evidence="1">
    <location>
        <begin position="110"/>
        <end position="132"/>
    </location>
</feature>
<keyword evidence="2" id="KW-0732">Signal</keyword>
<dbReference type="AlphaFoldDB" id="A0A6A5TQJ4"/>
<protein>
    <recommendedName>
        <fullName evidence="5">Secreted protein</fullName>
    </recommendedName>
</protein>
<evidence type="ECO:0000256" key="2">
    <source>
        <dbReference type="SAM" id="SignalP"/>
    </source>
</evidence>
<dbReference type="EMBL" id="ML976996">
    <property type="protein sequence ID" value="KAF1954921.1"/>
    <property type="molecule type" value="Genomic_DNA"/>
</dbReference>
<organism evidence="3 4">
    <name type="scientific">Byssothecium circinans</name>
    <dbReference type="NCBI Taxonomy" id="147558"/>
    <lineage>
        <taxon>Eukaryota</taxon>
        <taxon>Fungi</taxon>
        <taxon>Dikarya</taxon>
        <taxon>Ascomycota</taxon>
        <taxon>Pezizomycotina</taxon>
        <taxon>Dothideomycetes</taxon>
        <taxon>Pleosporomycetidae</taxon>
        <taxon>Pleosporales</taxon>
        <taxon>Massarineae</taxon>
        <taxon>Massarinaceae</taxon>
        <taxon>Byssothecium</taxon>
    </lineage>
</organism>
<feature type="signal peptide" evidence="2">
    <location>
        <begin position="1"/>
        <end position="29"/>
    </location>
</feature>
<evidence type="ECO:0000256" key="1">
    <source>
        <dbReference type="SAM" id="MobiDB-lite"/>
    </source>
</evidence>
<evidence type="ECO:0000313" key="4">
    <source>
        <dbReference type="Proteomes" id="UP000800035"/>
    </source>
</evidence>
<gene>
    <name evidence="3" type="ORF">CC80DRAFT_108576</name>
</gene>
<dbReference type="Proteomes" id="UP000800035">
    <property type="component" value="Unassembled WGS sequence"/>
</dbReference>
<dbReference type="OrthoDB" id="2901184at2759"/>
<keyword evidence="4" id="KW-1185">Reference proteome</keyword>
<evidence type="ECO:0000313" key="3">
    <source>
        <dbReference type="EMBL" id="KAF1954921.1"/>
    </source>
</evidence>
<sequence length="132" mass="14991">MALGRRRNAKPTSMAFLMLFFLFVRRGELLETRRAWAHSVSSAYRASKGENVGTKRPVARHASSLNIAIKDFSPVWFSISMDTGILDHHEPATVAIQWITGSDHHYVRPERRTNQHHPPVQALSRAAKAHLR</sequence>
<name>A0A6A5TQJ4_9PLEO</name>
<proteinExistence type="predicted"/>